<keyword evidence="2" id="KW-0614">Plasmid</keyword>
<dbReference type="Proteomes" id="UP000009010">
    <property type="component" value="Plasmid pRahaq201"/>
</dbReference>
<proteinExistence type="predicted"/>
<keyword evidence="3" id="KW-1185">Reference proteome</keyword>
<accession>H2J159</accession>
<evidence type="ECO:0000313" key="2">
    <source>
        <dbReference type="EMBL" id="AEX54306.1"/>
    </source>
</evidence>
<dbReference type="OrthoDB" id="6505750at2"/>
<protein>
    <submittedName>
        <fullName evidence="2">Uncharacterized protein</fullName>
    </submittedName>
</protein>
<dbReference type="HOGENOM" id="CLU_1794201_0_0_6"/>
<feature type="signal peptide" evidence="1">
    <location>
        <begin position="1"/>
        <end position="18"/>
    </location>
</feature>
<gene>
    <name evidence="2" type="ordered locus">Rahaq2_4575</name>
</gene>
<feature type="chain" id="PRO_5003562444" evidence="1">
    <location>
        <begin position="19"/>
        <end position="146"/>
    </location>
</feature>
<evidence type="ECO:0000256" key="1">
    <source>
        <dbReference type="SAM" id="SignalP"/>
    </source>
</evidence>
<evidence type="ECO:0000313" key="3">
    <source>
        <dbReference type="Proteomes" id="UP000009010"/>
    </source>
</evidence>
<dbReference type="EMBL" id="CP003245">
    <property type="protein sequence ID" value="AEX54306.1"/>
    <property type="molecule type" value="Genomic_DNA"/>
</dbReference>
<dbReference type="AlphaFoldDB" id="H2J159"/>
<dbReference type="RefSeq" id="WP_014341597.1">
    <property type="nucleotide sequence ID" value="NC_016835.1"/>
</dbReference>
<reference evidence="3" key="2">
    <citation type="submission" date="2012-01" db="EMBL/GenBank/DDBJ databases">
        <title>Complete sequence of plasmid 1 of Rahnella aquatilis CIP 78.65.</title>
        <authorList>
            <person name="Lucas S."/>
            <person name="Han J."/>
            <person name="Lapidus A."/>
            <person name="Cheng J.-F."/>
            <person name="Goodwin L."/>
            <person name="Pitluck S."/>
            <person name="Peters L."/>
            <person name="Ovchinnikova G."/>
            <person name="Held B."/>
            <person name="Detter J.C."/>
            <person name="Han C."/>
            <person name="Tapia R."/>
            <person name="Land M."/>
            <person name="Hauser L."/>
            <person name="Kyrpides N."/>
            <person name="Ivanova N."/>
            <person name="Pagani I."/>
            <person name="Sobecky P."/>
            <person name="Martinez R."/>
            <person name="Woyke T."/>
        </authorList>
    </citation>
    <scope>NUCLEOTIDE SEQUENCE [LARGE SCALE GENOMIC DNA]</scope>
    <source>
        <strain evidence="3">ATCC 33071 / DSM 4594 / JCM 1683 / NBRC 105701 / NCIMB 13365 / CIP 78.65</strain>
        <plasmid evidence="3">pRahaq201</plasmid>
    </source>
</reference>
<keyword evidence="1" id="KW-0732">Signal</keyword>
<dbReference type="KEGG" id="raq:Rahaq2_4575"/>
<reference evidence="2 3" key="1">
    <citation type="journal article" date="2012" name="J. Bacteriol.">
        <title>Complete Genome Sequence of Rahnella aquatilis CIP 78.65.</title>
        <authorList>
            <person name="Martinez R.J."/>
            <person name="Bruce D."/>
            <person name="Detter C."/>
            <person name="Goodwin L.A."/>
            <person name="Han J."/>
            <person name="Han C.S."/>
            <person name="Held B."/>
            <person name="Land M.L."/>
            <person name="Mikhailova N."/>
            <person name="Nolan M."/>
            <person name="Pennacchio L."/>
            <person name="Pitluck S."/>
            <person name="Tapia R."/>
            <person name="Woyke T."/>
            <person name="Sobecky P.A."/>
        </authorList>
    </citation>
    <scope>NUCLEOTIDE SEQUENCE [LARGE SCALE GENOMIC DNA]</scope>
    <source>
        <strain evidence="3">ATCC 33071 / DSM 4594 / JCM 1683 / NBRC 105701 / NCIMB 13365 / CIP 78.65</strain>
        <plasmid evidence="2">pRahaq201</plasmid>
    </source>
</reference>
<geneLocation type="plasmid" evidence="2 3">
    <name>pRahaq201</name>
</geneLocation>
<name>H2J159_RAHAC</name>
<sequence>MHKIIFYLLMAISFSSMASSDVTGRWSPSCDDEEGITLTNGNSPVFFVVNHNQIVISMQTKTTKESIDFFLVKPVDLGSGGMKLSWSNFSKKSKIATLKLHEQSANFEWYGFYDEIKKVHSWVNDPDIIINNEIVGGGVVFYRCIK</sequence>
<organism evidence="2 3">
    <name type="scientific">Rahnella aquatilis (strain ATCC 33071 / DSM 4594 / JCM 1683 / NBRC 105701 / NCIMB 13365 / CIP 78.65)</name>
    <dbReference type="NCBI Taxonomy" id="745277"/>
    <lineage>
        <taxon>Bacteria</taxon>
        <taxon>Pseudomonadati</taxon>
        <taxon>Pseudomonadota</taxon>
        <taxon>Gammaproteobacteria</taxon>
        <taxon>Enterobacterales</taxon>
        <taxon>Yersiniaceae</taxon>
        <taxon>Rahnella</taxon>
    </lineage>
</organism>